<evidence type="ECO:0000256" key="4">
    <source>
        <dbReference type="SAM" id="Phobius"/>
    </source>
</evidence>
<dbReference type="GO" id="GO:1990904">
    <property type="term" value="C:ribonucleoprotein complex"/>
    <property type="evidence" value="ECO:0007669"/>
    <property type="project" value="UniProtKB-KW"/>
</dbReference>
<keyword evidence="3" id="KW-0687">Ribonucleoprotein</keyword>
<evidence type="ECO:0000313" key="6">
    <source>
        <dbReference type="EMBL" id="ETO16505.1"/>
    </source>
</evidence>
<name>X6MTS0_RETFI</name>
<keyword evidence="7" id="KW-1185">Reference proteome</keyword>
<proteinExistence type="inferred from homology"/>
<comment type="similarity">
    <text evidence="1">Belongs to the universal ribosomal protein uS7 family.</text>
</comment>
<evidence type="ECO:0000313" key="7">
    <source>
        <dbReference type="Proteomes" id="UP000023152"/>
    </source>
</evidence>
<dbReference type="SUPFAM" id="SSF47973">
    <property type="entry name" value="Ribosomal protein S7"/>
    <property type="match status" value="1"/>
</dbReference>
<accession>X6MTS0</accession>
<organism evidence="6 7">
    <name type="scientific">Reticulomyxa filosa</name>
    <dbReference type="NCBI Taxonomy" id="46433"/>
    <lineage>
        <taxon>Eukaryota</taxon>
        <taxon>Sar</taxon>
        <taxon>Rhizaria</taxon>
        <taxon>Retaria</taxon>
        <taxon>Foraminifera</taxon>
        <taxon>Monothalamids</taxon>
        <taxon>Reticulomyxidae</taxon>
        <taxon>Reticulomyxa</taxon>
    </lineage>
</organism>
<evidence type="ECO:0000256" key="1">
    <source>
        <dbReference type="ARBA" id="ARBA00007151"/>
    </source>
</evidence>
<evidence type="ECO:0000256" key="2">
    <source>
        <dbReference type="ARBA" id="ARBA00022980"/>
    </source>
</evidence>
<comment type="caution">
    <text evidence="6">The sequence shown here is derived from an EMBL/GenBank/DDBJ whole genome shotgun (WGS) entry which is preliminary data.</text>
</comment>
<feature type="transmembrane region" description="Helical" evidence="4">
    <location>
        <begin position="116"/>
        <end position="139"/>
    </location>
</feature>
<dbReference type="Pfam" id="PF00177">
    <property type="entry name" value="Ribosomal_S7"/>
    <property type="match status" value="1"/>
</dbReference>
<dbReference type="GO" id="GO:0005840">
    <property type="term" value="C:ribosome"/>
    <property type="evidence" value="ECO:0007669"/>
    <property type="project" value="UniProtKB-KW"/>
</dbReference>
<dbReference type="EMBL" id="ASPP01018174">
    <property type="protein sequence ID" value="ETO16505.1"/>
    <property type="molecule type" value="Genomic_DNA"/>
</dbReference>
<protein>
    <submittedName>
        <fullName evidence="6">40S ribosomal protein S5</fullName>
    </submittedName>
</protein>
<keyword evidence="4" id="KW-0812">Transmembrane</keyword>
<keyword evidence="2 6" id="KW-0689">Ribosomal protein</keyword>
<sequence length="188" mass="21918">MKKMNGHYLFLMYLIILFYLRRINQAMALVISGARRNAFRNVKSLAECLADEIILCAQNSPNSYAIKKKTEIERECSPGAQFNTNTLQTEQNQYLMQDKKRWLESNQRVLETKNGLFFGVLLFPLLFVAHFCCISGYSLPPFFQGSKEENLIVHQIDRKQFELNFKNTILNKDKCLIKFLQSFLGMII</sequence>
<feature type="domain" description="Small ribosomal subunit protein uS7" evidence="5">
    <location>
        <begin position="21"/>
        <end position="76"/>
    </location>
</feature>
<evidence type="ECO:0000256" key="3">
    <source>
        <dbReference type="ARBA" id="ARBA00023274"/>
    </source>
</evidence>
<dbReference type="OrthoDB" id="10264639at2759"/>
<dbReference type="PANTHER" id="PTHR11205">
    <property type="entry name" value="RIBOSOMAL PROTEIN S7"/>
    <property type="match status" value="1"/>
</dbReference>
<dbReference type="InterPro" id="IPR023798">
    <property type="entry name" value="Ribosomal_uS7_dom"/>
</dbReference>
<dbReference type="InterPro" id="IPR000235">
    <property type="entry name" value="Ribosomal_uS7"/>
</dbReference>
<gene>
    <name evidence="6" type="ORF">RFI_20834</name>
</gene>
<dbReference type="Gene3D" id="1.10.455.10">
    <property type="entry name" value="Ribosomal protein S7 domain"/>
    <property type="match status" value="1"/>
</dbReference>
<dbReference type="GO" id="GO:0006412">
    <property type="term" value="P:translation"/>
    <property type="evidence" value="ECO:0007669"/>
    <property type="project" value="InterPro"/>
</dbReference>
<keyword evidence="4" id="KW-1133">Transmembrane helix</keyword>
<dbReference type="AlphaFoldDB" id="X6MTS0"/>
<evidence type="ECO:0000259" key="5">
    <source>
        <dbReference type="Pfam" id="PF00177"/>
    </source>
</evidence>
<dbReference type="Proteomes" id="UP000023152">
    <property type="component" value="Unassembled WGS sequence"/>
</dbReference>
<reference evidence="6 7" key="1">
    <citation type="journal article" date="2013" name="Curr. Biol.">
        <title>The Genome of the Foraminiferan Reticulomyxa filosa.</title>
        <authorList>
            <person name="Glockner G."/>
            <person name="Hulsmann N."/>
            <person name="Schleicher M."/>
            <person name="Noegel A.A."/>
            <person name="Eichinger L."/>
            <person name="Gallinger C."/>
            <person name="Pawlowski J."/>
            <person name="Sierra R."/>
            <person name="Euteneuer U."/>
            <person name="Pillet L."/>
            <person name="Moustafa A."/>
            <person name="Platzer M."/>
            <person name="Groth M."/>
            <person name="Szafranski K."/>
            <person name="Schliwa M."/>
        </authorList>
    </citation>
    <scope>NUCLEOTIDE SEQUENCE [LARGE SCALE GENOMIC DNA]</scope>
</reference>
<keyword evidence="4" id="KW-0472">Membrane</keyword>
<dbReference type="InterPro" id="IPR036823">
    <property type="entry name" value="Ribosomal_uS7_dom_sf"/>
</dbReference>